<dbReference type="OrthoDB" id="5461292at2"/>
<accession>A0A366DZH2</accession>
<dbReference type="Proteomes" id="UP000252893">
    <property type="component" value="Unassembled WGS sequence"/>
</dbReference>
<dbReference type="EMBL" id="QNRH01000004">
    <property type="protein sequence ID" value="RBO94939.1"/>
    <property type="molecule type" value="Genomic_DNA"/>
</dbReference>
<dbReference type="RefSeq" id="WP_113944790.1">
    <property type="nucleotide sequence ID" value="NZ_JBHEEG010000001.1"/>
</dbReference>
<evidence type="ECO:0000313" key="1">
    <source>
        <dbReference type="EMBL" id="RBO94939.1"/>
    </source>
</evidence>
<gene>
    <name evidence="1" type="ORF">DFR47_104301</name>
</gene>
<keyword evidence="2" id="KW-1185">Reference proteome</keyword>
<evidence type="ECO:0000313" key="2">
    <source>
        <dbReference type="Proteomes" id="UP000252893"/>
    </source>
</evidence>
<proteinExistence type="predicted"/>
<reference evidence="1 2" key="1">
    <citation type="submission" date="2018-06" db="EMBL/GenBank/DDBJ databases">
        <title>Genomic Encyclopedia of Type Strains, Phase IV (KMG-IV): sequencing the most valuable type-strain genomes for metagenomic binning, comparative biology and taxonomic classification.</title>
        <authorList>
            <person name="Goeker M."/>
        </authorList>
    </citation>
    <scope>NUCLEOTIDE SEQUENCE [LARGE SCALE GENOMIC DNA]</scope>
    <source>
        <strain evidence="1 2">DSM 25619</strain>
    </source>
</reference>
<comment type="caution">
    <text evidence="1">The sequence shown here is derived from an EMBL/GenBank/DDBJ whole genome shotgun (WGS) entry which is preliminary data.</text>
</comment>
<name>A0A366DZH2_9HYPH</name>
<dbReference type="AlphaFoldDB" id="A0A366DZH2"/>
<sequence length="1047" mass="113444">MSIALPIEEDPRFRRYTASQGQKVFSVPFPFQQDEDLSIRLFIDGAYSEIDRSLFTLSGAMDPQGGSIAFHNGRSAGEIIVIVGAAILERLSSIVRDGRFSSKVTDDEFDRNRLIQQEQRRETNRALKFDFDVDKIKPLPLPERGKALVGNSDGTGYINAPIAEGDIAVAVEEAEAARAAAVSAKEGSVTAKDIAVEQAGISTSEAERSKQERIAAELAAQIANTAKDAAFINADVYASVAEGLAAIASGAQFQIEVGDDNVRYRNDAGVAVEVARYPSAAKVNGLLTPKKNLVNPAEIRRGRRYSPAAGAIIEDWSWRCTGFIPVTPGQSYAISGAKTSPAPTGAWFQSASDTAPCLQVDPNNLILDGGVRVAPAGYHYLVVNITNGGQDDTTYDSTIQVEEGLAITEYAPYFLRVADDRLPGYLRGDEILEDWSLNMIDPSVIQWTRRYSAASKTMILADATAIVASGRIAVKEGEFYTISGEGIYTGYQGGYFGDTSPINAIDNITFAAPPSGSGRIFQVPVGLGITHVALNLASTDKIVLNGNAQMERGEVATTYQPFNAIEQIKPELLPTGSTPAPSGGFNANAWYNFVEADGGGSDLSHKLPLFRDKWLKRNADLTVVNTGTSLTARSTEHCTDHPKASLRPPLMHSMNFATHVWDKLNWEGQQYRRYDAPAFFTETGTWATSSNLTEWDDGAYRHGLTRYSEGAAASVAFTIPEGMWAARFIYRTDSVGCSATVAVSGGNGLVQVYDEAALAWVEANGYVFSQAEAAPVARNVLVPTTVSGATATQSLTSKGNTTYQKRLKMRVINRSAARTITISRTGGGARFMYWGVEWSPREHMVTYVNAARGSHNASVAAAGLMRFQDNEVWGFKPDLMLFENPIHNDGAAGVSGDYPEGYWAWLTERFIWQESFELSMKGSCTRLSLPFPEIAVFTASISWNFNGIDDDGQLKFKATSDTGHMMTPLDRFAEAHNHVVANHPNSVSIHATQRWCDAAVAIFANLKAATEGSGKAGATFTNEGSHWNDTGSRIMAKAVLPVIPRVW</sequence>
<protein>
    <submittedName>
        <fullName evidence="1">Uncharacterized protein</fullName>
    </submittedName>
</protein>
<organism evidence="1 2">
    <name type="scientific">Pseudochrobactrum asaccharolyticum</name>
    <dbReference type="NCBI Taxonomy" id="354351"/>
    <lineage>
        <taxon>Bacteria</taxon>
        <taxon>Pseudomonadati</taxon>
        <taxon>Pseudomonadota</taxon>
        <taxon>Alphaproteobacteria</taxon>
        <taxon>Hyphomicrobiales</taxon>
        <taxon>Brucellaceae</taxon>
        <taxon>Pseudochrobactrum</taxon>
    </lineage>
</organism>